<comment type="caution">
    <text evidence="2">The sequence shown here is derived from an EMBL/GenBank/DDBJ whole genome shotgun (WGS) entry which is preliminary data.</text>
</comment>
<dbReference type="GO" id="GO:0006508">
    <property type="term" value="P:proteolysis"/>
    <property type="evidence" value="ECO:0007669"/>
    <property type="project" value="InterPro"/>
</dbReference>
<dbReference type="Gene3D" id="3.40.50.1820">
    <property type="entry name" value="alpha/beta hydrolase"/>
    <property type="match status" value="1"/>
</dbReference>
<dbReference type="Pfam" id="PF00326">
    <property type="entry name" value="Peptidase_S9"/>
    <property type="match status" value="1"/>
</dbReference>
<dbReference type="AlphaFoldDB" id="A0A645FU60"/>
<gene>
    <name evidence="2" type="primary">dpp5_17</name>
    <name evidence="2" type="ORF">SDC9_165385</name>
</gene>
<dbReference type="InterPro" id="IPR029058">
    <property type="entry name" value="AB_hydrolase_fold"/>
</dbReference>
<protein>
    <submittedName>
        <fullName evidence="2">Dipeptidyl-peptidase 5</fullName>
        <ecNumber evidence="2">3.4.14.-</ecNumber>
    </submittedName>
</protein>
<sequence length="59" mass="7079">MDFRVPYTQSLEAFTAAQVKGIPSKLLVYPEMNHFIGKTQEFIVWYYEVFDFFDKHLNK</sequence>
<evidence type="ECO:0000259" key="1">
    <source>
        <dbReference type="Pfam" id="PF00326"/>
    </source>
</evidence>
<dbReference type="EMBL" id="VSSQ01065278">
    <property type="protein sequence ID" value="MPN18027.1"/>
    <property type="molecule type" value="Genomic_DNA"/>
</dbReference>
<organism evidence="2">
    <name type="scientific">bioreactor metagenome</name>
    <dbReference type="NCBI Taxonomy" id="1076179"/>
    <lineage>
        <taxon>unclassified sequences</taxon>
        <taxon>metagenomes</taxon>
        <taxon>ecological metagenomes</taxon>
    </lineage>
</organism>
<accession>A0A645FU60</accession>
<reference evidence="2" key="1">
    <citation type="submission" date="2019-08" db="EMBL/GenBank/DDBJ databases">
        <authorList>
            <person name="Kucharzyk K."/>
            <person name="Murdoch R.W."/>
            <person name="Higgins S."/>
            <person name="Loffler F."/>
        </authorList>
    </citation>
    <scope>NUCLEOTIDE SEQUENCE</scope>
</reference>
<dbReference type="GO" id="GO:0008236">
    <property type="term" value="F:serine-type peptidase activity"/>
    <property type="evidence" value="ECO:0007669"/>
    <property type="project" value="InterPro"/>
</dbReference>
<name>A0A645FU60_9ZZZZ</name>
<keyword evidence="2" id="KW-0378">Hydrolase</keyword>
<dbReference type="SUPFAM" id="SSF53474">
    <property type="entry name" value="alpha/beta-Hydrolases"/>
    <property type="match status" value="1"/>
</dbReference>
<dbReference type="EC" id="3.4.14.-" evidence="2"/>
<proteinExistence type="predicted"/>
<evidence type="ECO:0000313" key="2">
    <source>
        <dbReference type="EMBL" id="MPN18027.1"/>
    </source>
</evidence>
<dbReference type="InterPro" id="IPR001375">
    <property type="entry name" value="Peptidase_S9_cat"/>
</dbReference>
<feature type="domain" description="Peptidase S9 prolyl oligopeptidase catalytic" evidence="1">
    <location>
        <begin position="1"/>
        <end position="59"/>
    </location>
</feature>